<keyword evidence="1" id="KW-0812">Transmembrane</keyword>
<keyword evidence="3" id="KW-1185">Reference proteome</keyword>
<keyword evidence="1" id="KW-1133">Transmembrane helix</keyword>
<keyword evidence="1" id="KW-0472">Membrane</keyword>
<comment type="caution">
    <text evidence="2">The sequence shown here is derived from an EMBL/GenBank/DDBJ whole genome shotgun (WGS) entry which is preliminary data.</text>
</comment>
<proteinExistence type="predicted"/>
<evidence type="ECO:0000256" key="1">
    <source>
        <dbReference type="SAM" id="Phobius"/>
    </source>
</evidence>
<dbReference type="Proteomes" id="UP001417504">
    <property type="component" value="Unassembled WGS sequence"/>
</dbReference>
<gene>
    <name evidence="2" type="ORF">Sjap_018415</name>
</gene>
<organism evidence="2 3">
    <name type="scientific">Stephania japonica</name>
    <dbReference type="NCBI Taxonomy" id="461633"/>
    <lineage>
        <taxon>Eukaryota</taxon>
        <taxon>Viridiplantae</taxon>
        <taxon>Streptophyta</taxon>
        <taxon>Embryophyta</taxon>
        <taxon>Tracheophyta</taxon>
        <taxon>Spermatophyta</taxon>
        <taxon>Magnoliopsida</taxon>
        <taxon>Ranunculales</taxon>
        <taxon>Menispermaceae</taxon>
        <taxon>Menispermoideae</taxon>
        <taxon>Cissampelideae</taxon>
        <taxon>Stephania</taxon>
    </lineage>
</organism>
<evidence type="ECO:0000313" key="2">
    <source>
        <dbReference type="EMBL" id="KAK9110355.1"/>
    </source>
</evidence>
<accession>A0AAP0I829</accession>
<feature type="transmembrane region" description="Helical" evidence="1">
    <location>
        <begin position="6"/>
        <end position="27"/>
    </location>
</feature>
<name>A0AAP0I829_9MAGN</name>
<dbReference type="AlphaFoldDB" id="A0AAP0I829"/>
<reference evidence="2 3" key="1">
    <citation type="submission" date="2024-01" db="EMBL/GenBank/DDBJ databases">
        <title>Genome assemblies of Stephania.</title>
        <authorList>
            <person name="Yang L."/>
        </authorList>
    </citation>
    <scope>NUCLEOTIDE SEQUENCE [LARGE SCALE GENOMIC DNA]</scope>
    <source>
        <strain evidence="2">QJT</strain>
        <tissue evidence="2">Leaf</tissue>
    </source>
</reference>
<protein>
    <submittedName>
        <fullName evidence="2">Uncharacterized protein</fullName>
    </submittedName>
</protein>
<sequence>MALCQSFCSILYLLYIHEVPILIYNFLQRDRVRLHPLKLLIMIMSFQQPNLYIPVYCHPTITHLAVTFSNLDTTLHALLKTRIILNVRQSQSA</sequence>
<dbReference type="EMBL" id="JBBNAE010000007">
    <property type="protein sequence ID" value="KAK9110355.1"/>
    <property type="molecule type" value="Genomic_DNA"/>
</dbReference>
<evidence type="ECO:0000313" key="3">
    <source>
        <dbReference type="Proteomes" id="UP001417504"/>
    </source>
</evidence>